<reference evidence="1 2" key="1">
    <citation type="submission" date="2017-12" db="EMBL/GenBank/DDBJ databases">
        <title>Hemimetabolous genomes reveal molecular basis of termite eusociality.</title>
        <authorList>
            <person name="Harrison M.C."/>
            <person name="Jongepier E."/>
            <person name="Robertson H.M."/>
            <person name="Arning N."/>
            <person name="Bitard-Feildel T."/>
            <person name="Chao H."/>
            <person name="Childers C.P."/>
            <person name="Dinh H."/>
            <person name="Doddapaneni H."/>
            <person name="Dugan S."/>
            <person name="Gowin J."/>
            <person name="Greiner C."/>
            <person name="Han Y."/>
            <person name="Hu H."/>
            <person name="Hughes D.S.T."/>
            <person name="Huylmans A.-K."/>
            <person name="Kemena C."/>
            <person name="Kremer L.P.M."/>
            <person name="Lee S.L."/>
            <person name="Lopez-Ezquerra A."/>
            <person name="Mallet L."/>
            <person name="Monroy-Kuhn J.M."/>
            <person name="Moser A."/>
            <person name="Murali S.C."/>
            <person name="Muzny D.M."/>
            <person name="Otani S."/>
            <person name="Piulachs M.-D."/>
            <person name="Poelchau M."/>
            <person name="Qu J."/>
            <person name="Schaub F."/>
            <person name="Wada-Katsumata A."/>
            <person name="Worley K.C."/>
            <person name="Xie Q."/>
            <person name="Ylla G."/>
            <person name="Poulsen M."/>
            <person name="Gibbs R.A."/>
            <person name="Schal C."/>
            <person name="Richards S."/>
            <person name="Belles X."/>
            <person name="Korb J."/>
            <person name="Bornberg-Bauer E."/>
        </authorList>
    </citation>
    <scope>NUCLEOTIDE SEQUENCE [LARGE SCALE GENOMIC DNA]</scope>
    <source>
        <tissue evidence="1">Whole body</tissue>
    </source>
</reference>
<proteinExistence type="predicted"/>
<comment type="caution">
    <text evidence="1">The sequence shown here is derived from an EMBL/GenBank/DDBJ whole genome shotgun (WGS) entry which is preliminary data.</text>
</comment>
<gene>
    <name evidence="1" type="ORF">B7P43_G04365</name>
</gene>
<dbReference type="AlphaFoldDB" id="A0A2J7PUX1"/>
<dbReference type="Proteomes" id="UP000235965">
    <property type="component" value="Unassembled WGS sequence"/>
</dbReference>
<dbReference type="EMBL" id="NEVH01021189">
    <property type="protein sequence ID" value="PNF20129.1"/>
    <property type="molecule type" value="Genomic_DNA"/>
</dbReference>
<dbReference type="InParanoid" id="A0A2J7PUX1"/>
<organism evidence="1 2">
    <name type="scientific">Cryptotermes secundus</name>
    <dbReference type="NCBI Taxonomy" id="105785"/>
    <lineage>
        <taxon>Eukaryota</taxon>
        <taxon>Metazoa</taxon>
        <taxon>Ecdysozoa</taxon>
        <taxon>Arthropoda</taxon>
        <taxon>Hexapoda</taxon>
        <taxon>Insecta</taxon>
        <taxon>Pterygota</taxon>
        <taxon>Neoptera</taxon>
        <taxon>Polyneoptera</taxon>
        <taxon>Dictyoptera</taxon>
        <taxon>Blattodea</taxon>
        <taxon>Blattoidea</taxon>
        <taxon>Termitoidae</taxon>
        <taxon>Kalotermitidae</taxon>
        <taxon>Cryptotermitinae</taxon>
        <taxon>Cryptotermes</taxon>
    </lineage>
</organism>
<accession>A0A2J7PUX1</accession>
<evidence type="ECO:0000313" key="2">
    <source>
        <dbReference type="Proteomes" id="UP000235965"/>
    </source>
</evidence>
<sequence length="51" mass="5865">MKPRSEHDTLMSKPFGKGKSGIVMEKWEDNIKINFMETVYSNKDLAVMAQC</sequence>
<evidence type="ECO:0000313" key="1">
    <source>
        <dbReference type="EMBL" id="PNF20129.1"/>
    </source>
</evidence>
<keyword evidence="2" id="KW-1185">Reference proteome</keyword>
<protein>
    <submittedName>
        <fullName evidence="1">Uncharacterized protein</fullName>
    </submittedName>
</protein>
<name>A0A2J7PUX1_9NEOP</name>